<dbReference type="InterPro" id="IPR030374">
    <property type="entry name" value="PABS"/>
</dbReference>
<dbReference type="Pfam" id="PF17950">
    <property type="entry name" value="SpmSyn_N"/>
    <property type="match status" value="1"/>
</dbReference>
<dbReference type="GO" id="GO:0006597">
    <property type="term" value="P:spermine biosynthetic process"/>
    <property type="evidence" value="ECO:0000318"/>
    <property type="project" value="GO_Central"/>
</dbReference>
<dbReference type="OrthoDB" id="5953636at2759"/>
<name>A0A8I3S269_CANLF</name>
<evidence type="ECO:0000256" key="2">
    <source>
        <dbReference type="ARBA" id="ARBA00022679"/>
    </source>
</evidence>
<proteinExistence type="inferred from homology"/>
<dbReference type="CDD" id="cd02440">
    <property type="entry name" value="AdoMet_MTases"/>
    <property type="match status" value="1"/>
</dbReference>
<dbReference type="Proteomes" id="UP000805418">
    <property type="component" value="Chromosome 9"/>
</dbReference>
<dbReference type="Gene3D" id="3.30.160.110">
    <property type="entry name" value="Siroheme synthase, domain 2"/>
    <property type="match status" value="1"/>
</dbReference>
<dbReference type="GO" id="GO:0016768">
    <property type="term" value="F:spermine synthase activity"/>
    <property type="evidence" value="ECO:0000318"/>
    <property type="project" value="GO_Central"/>
</dbReference>
<dbReference type="InterPro" id="IPR029063">
    <property type="entry name" value="SAM-dependent_MTases_sf"/>
</dbReference>
<dbReference type="PANTHER" id="PTHR46315">
    <property type="entry name" value="SPERMINE SYNTHASE"/>
    <property type="match status" value="1"/>
</dbReference>
<dbReference type="FunFam" id="2.30.140.10:FF:000005">
    <property type="entry name" value="Spermine synthase"/>
    <property type="match status" value="1"/>
</dbReference>
<dbReference type="GeneTree" id="ENSGT00870000136506"/>
<dbReference type="PANTHER" id="PTHR46315:SF1">
    <property type="entry name" value="SPERMINE SYNTHASE"/>
    <property type="match status" value="1"/>
</dbReference>
<keyword evidence="3" id="KW-0007">Acetylation</keyword>
<reference evidence="4" key="2">
    <citation type="submission" date="2025-08" db="UniProtKB">
        <authorList>
            <consortium name="Ensembl"/>
        </authorList>
    </citation>
    <scope>IDENTIFICATION</scope>
    <source>
        <strain evidence="4">Boxer</strain>
    </source>
</reference>
<evidence type="ECO:0000313" key="5">
    <source>
        <dbReference type="Proteomes" id="UP000805418"/>
    </source>
</evidence>
<keyword evidence="5" id="KW-1185">Reference proteome</keyword>
<accession>A0A8I3S269</accession>
<organism evidence="4 5">
    <name type="scientific">Canis lupus familiaris</name>
    <name type="common">Dog</name>
    <name type="synonym">Canis familiaris</name>
    <dbReference type="NCBI Taxonomy" id="9615"/>
    <lineage>
        <taxon>Eukaryota</taxon>
        <taxon>Metazoa</taxon>
        <taxon>Chordata</taxon>
        <taxon>Craniata</taxon>
        <taxon>Vertebrata</taxon>
        <taxon>Euteleostomi</taxon>
        <taxon>Mammalia</taxon>
        <taxon>Eutheria</taxon>
        <taxon>Laurasiatheria</taxon>
        <taxon>Carnivora</taxon>
        <taxon>Caniformia</taxon>
        <taxon>Canidae</taxon>
        <taxon>Canis</taxon>
    </lineage>
</organism>
<sequence length="302" mass="34451">MAAARHSMLDFKLGARADGETILKGLQFIFQEQGMTELVYTWQDHGYLSTYINKNGSFLPPILRGGAIDRYWPTAHGRLVEYDIDEVVYDEDSPYQNTKILHSKQFGYILILSGDVNLAESDLAFTQDIKGSGKEDYSGKDVLILGGGDGMVTMVEIDQMVIDEYKKYMRKTCGDVLNNLKGDSYQVLIEDCIPVLKRYAKEGREFDYVINDLTAVPISTSPEEDSTWEFLRLILDLSMKVLKQDGKYFTQGNCVNLTEALLLYEEQLGHLYCPVEFSKEIICVPSYLELWVFYTVWKKAKP</sequence>
<dbReference type="PROSITE" id="PS51006">
    <property type="entry name" value="PABS_2"/>
    <property type="match status" value="1"/>
</dbReference>
<keyword evidence="2" id="KW-0808">Transferase</keyword>
<dbReference type="Ensembl" id="ENSCAFT00845029392.1">
    <property type="protein sequence ID" value="ENSCAFP00845023101.1"/>
    <property type="gene ID" value="ENSCAFG00845016580.1"/>
</dbReference>
<reference evidence="4" key="3">
    <citation type="submission" date="2025-09" db="UniProtKB">
        <authorList>
            <consortium name="Ensembl"/>
        </authorList>
    </citation>
    <scope>IDENTIFICATION</scope>
    <source>
        <strain evidence="4">Boxer</strain>
    </source>
</reference>
<dbReference type="InterPro" id="IPR037163">
    <property type="entry name" value="Spermidine_synt_N_sf"/>
</dbReference>
<evidence type="ECO:0000313" key="4">
    <source>
        <dbReference type="Ensembl" id="ENSCAFP00845023101.1"/>
    </source>
</evidence>
<comment type="similarity">
    <text evidence="1">Belongs to the spermidine/spermine synthase family.</text>
</comment>
<protein>
    <submittedName>
        <fullName evidence="4">Uncharacterized protein</fullName>
    </submittedName>
</protein>
<dbReference type="SUPFAM" id="SSF53335">
    <property type="entry name" value="S-adenosyl-L-methionine-dependent methyltransferases"/>
    <property type="match status" value="1"/>
</dbReference>
<dbReference type="Pfam" id="PF01564">
    <property type="entry name" value="Spermine_synth"/>
    <property type="match status" value="1"/>
</dbReference>
<dbReference type="AlphaFoldDB" id="A0A8I3S269"/>
<reference evidence="4" key="1">
    <citation type="submission" date="2020-03" db="EMBL/GenBank/DDBJ databases">
        <title>Long-read based genome assembly of a Labrador retriever dog.</title>
        <authorList>
            <person name="Eory L."/>
            <person name="Zhang W."/>
            <person name="Schoenebeck J."/>
        </authorList>
    </citation>
    <scope>NUCLEOTIDE SEQUENCE [LARGE SCALE GENOMIC DNA]</scope>
    <source>
        <strain evidence="4">Labrador retriever</strain>
    </source>
</reference>
<dbReference type="InterPro" id="IPR015576">
    <property type="entry name" value="Spermine_synthase_animal"/>
</dbReference>
<dbReference type="Pfam" id="PF17284">
    <property type="entry name" value="Spermine_synt_N"/>
    <property type="match status" value="1"/>
</dbReference>
<dbReference type="FunFam" id="3.40.50.150:FF:000197">
    <property type="entry name" value="spermine synthase isoform X2"/>
    <property type="match status" value="1"/>
</dbReference>
<dbReference type="Gene3D" id="2.30.140.10">
    <property type="entry name" value="Spermidine synthase, tetramerisation domain"/>
    <property type="match status" value="1"/>
</dbReference>
<evidence type="ECO:0000256" key="3">
    <source>
        <dbReference type="ARBA" id="ARBA00022990"/>
    </source>
</evidence>
<evidence type="ECO:0000256" key="1">
    <source>
        <dbReference type="ARBA" id="ARBA00007867"/>
    </source>
</evidence>
<dbReference type="InterPro" id="IPR035246">
    <property type="entry name" value="Spermidine_synt_N"/>
</dbReference>
<dbReference type="InterPro" id="IPR040900">
    <property type="entry name" value="SpmSyn_N"/>
</dbReference>
<dbReference type="Gene3D" id="3.40.50.150">
    <property type="entry name" value="Vaccinia Virus protein VP39"/>
    <property type="match status" value="1"/>
</dbReference>